<evidence type="ECO:0000313" key="4">
    <source>
        <dbReference type="Proteomes" id="UP000186817"/>
    </source>
</evidence>
<keyword evidence="4" id="KW-1185">Reference proteome</keyword>
<evidence type="ECO:0000256" key="2">
    <source>
        <dbReference type="SAM" id="MobiDB-lite"/>
    </source>
</evidence>
<reference evidence="3 4" key="1">
    <citation type="submission" date="2016-02" db="EMBL/GenBank/DDBJ databases">
        <title>Genome analysis of coral dinoflagellate symbionts highlights evolutionary adaptations to a symbiotic lifestyle.</title>
        <authorList>
            <person name="Aranda M."/>
            <person name="Li Y."/>
            <person name="Liew Y.J."/>
            <person name="Baumgarten S."/>
            <person name="Simakov O."/>
            <person name="Wilson M."/>
            <person name="Piel J."/>
            <person name="Ashoor H."/>
            <person name="Bougouffa S."/>
            <person name="Bajic V.B."/>
            <person name="Ryu T."/>
            <person name="Ravasi T."/>
            <person name="Bayer T."/>
            <person name="Micklem G."/>
            <person name="Kim H."/>
            <person name="Bhak J."/>
            <person name="Lajeunesse T.C."/>
            <person name="Voolstra C.R."/>
        </authorList>
    </citation>
    <scope>NUCLEOTIDE SEQUENCE [LARGE SCALE GENOMIC DNA]</scope>
    <source>
        <strain evidence="3 4">CCMP2467</strain>
    </source>
</reference>
<feature type="compositionally biased region" description="Low complexity" evidence="2">
    <location>
        <begin position="285"/>
        <end position="294"/>
    </location>
</feature>
<dbReference type="AlphaFoldDB" id="A0A1Q9F4F2"/>
<feature type="region of interest" description="Disordered" evidence="2">
    <location>
        <begin position="278"/>
        <end position="301"/>
    </location>
</feature>
<organism evidence="3 4">
    <name type="scientific">Symbiodinium microadriaticum</name>
    <name type="common">Dinoflagellate</name>
    <name type="synonym">Zooxanthella microadriatica</name>
    <dbReference type="NCBI Taxonomy" id="2951"/>
    <lineage>
        <taxon>Eukaryota</taxon>
        <taxon>Sar</taxon>
        <taxon>Alveolata</taxon>
        <taxon>Dinophyceae</taxon>
        <taxon>Suessiales</taxon>
        <taxon>Symbiodiniaceae</taxon>
        <taxon>Symbiodinium</taxon>
    </lineage>
</organism>
<feature type="region of interest" description="Disordered" evidence="2">
    <location>
        <begin position="326"/>
        <end position="354"/>
    </location>
</feature>
<dbReference type="InterPro" id="IPR011990">
    <property type="entry name" value="TPR-like_helical_dom_sf"/>
</dbReference>
<comment type="caution">
    <text evidence="3">The sequence shown here is derived from an EMBL/GenBank/DDBJ whole genome shotgun (WGS) entry which is preliminary data.</text>
</comment>
<gene>
    <name evidence="3" type="ORF">AK812_SmicGene1362</name>
</gene>
<dbReference type="OrthoDB" id="447244at2759"/>
<evidence type="ECO:0000256" key="1">
    <source>
        <dbReference type="ARBA" id="ARBA00022737"/>
    </source>
</evidence>
<evidence type="ECO:0000313" key="3">
    <source>
        <dbReference type="EMBL" id="OLQ14512.1"/>
    </source>
</evidence>
<feature type="region of interest" description="Disordered" evidence="2">
    <location>
        <begin position="134"/>
        <end position="166"/>
    </location>
</feature>
<dbReference type="Gene3D" id="1.25.40.10">
    <property type="entry name" value="Tetratricopeptide repeat domain"/>
    <property type="match status" value="2"/>
</dbReference>
<protein>
    <submittedName>
        <fullName evidence="3">Pentatricopeptide repeat-containing protein, chloroplastic</fullName>
    </submittedName>
</protein>
<dbReference type="PANTHER" id="PTHR47447:SF17">
    <property type="entry name" value="OS12G0638900 PROTEIN"/>
    <property type="match status" value="1"/>
</dbReference>
<keyword evidence="1" id="KW-0677">Repeat</keyword>
<dbReference type="PANTHER" id="PTHR47447">
    <property type="entry name" value="OS03G0856100 PROTEIN"/>
    <property type="match status" value="1"/>
</dbReference>
<dbReference type="Proteomes" id="UP000186817">
    <property type="component" value="Unassembled WGS sequence"/>
</dbReference>
<name>A0A1Q9F4F2_SYMMI</name>
<accession>A0A1Q9F4F2</accession>
<sequence>MCLIADSVCVHVRTCVTFPELGQQRASKVFFWVPRLVKMASGSRASSWERVMLSPPAPSSSGYPTEPRPELIPFSQKDKELCIDLVTKGILLGDGEEIWSEAVQAFRNRRDYYKREGLWDDVCAQYQAYRAKNDGGTMADSSKRQRSSDHVTAPGTPPPRAGNRELLTPSTMMMAASTTGPRTSPPRGPPVPRPVHESVPMLRDVLPRDVQTLEQWGLTKITFGKYASKNLAYKDLVNLRDRESSSYIKWCIPRAKTGGEALADLAKYLSVLKDKKMLPSPPTSPASSTTSTWTRRYRDHSPNSLTSLRSDLWTIVAVNEACPSPKWTPGPPLAKHREAMWPDSQRQKPKKDREHPYLREWGSAASSQMLGPGACRSTSAATRPGAIVLRNKPRASSARVLTTTCSSRHSVRGWVSSFDCGGNAKPNPNTSTACSSSSGVMERELLIRRLRQENVGEWGLRATLELCLRSAFQPCAQAVAEFTLSRTGVQGVLVYDVHEVYDCGPARKHLLLVCFIMIRLKLRALPQASEERLCKRVRTIVDRHIQVHRRPNNIATNLSSGRLADPGQPLGQRLFVLAVEVIARLCEERHYILVLTAAGFDVSAEARSARQIHPTGGVGYTQTFRRLDAVEYAQLFSPSSVDAYTATTMPADGFCAVLPGRWLDAMCRDVISGPCGIEFFVEHPVQCRAIARPRCAQRFTKIDDLLEVLHVCRKLGSWELALRFWSRFQLELPHASTTNVCIAACGENQAWSYSVLVFDGMMSTGVQPDISSHNAIANVCSRIVEVGWQRALCTLKEGESNLLDLDCVSLNTLAGMLDWSFSIACVSRMRHLGLVPDAVSWTSATAAAARSSGWHRATTIARAGAEHIEAKTGPSPYAAASIPGYARNGRWEDAVLVADEICREGDGVSDAVVNGAISACADGRRWNLALALAAHSAFRQLQPSLITVNTVLSSFGGSSVWDGAVGWLHKARCTDTFSSWDVFTYSAWISSCTAAALWQVALRTLALARHAAAISVASQTAGLSAFGCARQWRRMLGLLAASGMQPAASMAPECVNAALQGCFDSRRSLKGLVWQLLQDMGAALLWVAAMDLLEAGGPWPPAAGDETWNANCWADESASIPVQLPRDWPVLAGGQ</sequence>
<proteinExistence type="predicted"/>
<dbReference type="EMBL" id="LSRX01000014">
    <property type="protein sequence ID" value="OLQ14512.1"/>
    <property type="molecule type" value="Genomic_DNA"/>
</dbReference>